<gene>
    <name evidence="2" type="ORF">ACAOBT_LOCUS10446</name>
    <name evidence="3" type="ORF">ACAOBT_LOCUS24379</name>
</gene>
<dbReference type="EMBL" id="CAKOFQ010007330">
    <property type="protein sequence ID" value="CAH1998432.1"/>
    <property type="molecule type" value="Genomic_DNA"/>
</dbReference>
<protein>
    <submittedName>
        <fullName evidence="2">Uncharacterized protein</fullName>
    </submittedName>
</protein>
<evidence type="ECO:0000313" key="4">
    <source>
        <dbReference type="Proteomes" id="UP001152888"/>
    </source>
</evidence>
<keyword evidence="1" id="KW-1133">Transmembrane helix</keyword>
<proteinExistence type="predicted"/>
<feature type="transmembrane region" description="Helical" evidence="1">
    <location>
        <begin position="12"/>
        <end position="35"/>
    </location>
</feature>
<dbReference type="AlphaFoldDB" id="A0A9P0KI82"/>
<accession>A0A9P0KI82</accession>
<evidence type="ECO:0000256" key="1">
    <source>
        <dbReference type="SAM" id="Phobius"/>
    </source>
</evidence>
<keyword evidence="4" id="KW-1185">Reference proteome</keyword>
<keyword evidence="1" id="KW-0472">Membrane</keyword>
<name>A0A9P0KI82_ACAOB</name>
<feature type="transmembrane region" description="Helical" evidence="1">
    <location>
        <begin position="47"/>
        <end position="69"/>
    </location>
</feature>
<sequence length="118" mass="13867">MSRSVLVKSSFIYVLSFNSLSLRLFFIIFTLSSMLLSSTKHTFSDSFLAPLTLFYFFIYLFHILPFAFFKNFFRNIPFLFLFISSVIIRVCNTIHLKLICCISTDMRCLFDLISYKAC</sequence>
<dbReference type="EMBL" id="CAKOFQ010006806">
    <property type="protein sequence ID" value="CAH1973247.1"/>
    <property type="molecule type" value="Genomic_DNA"/>
</dbReference>
<comment type="caution">
    <text evidence="2">The sequence shown here is derived from an EMBL/GenBank/DDBJ whole genome shotgun (WGS) entry which is preliminary data.</text>
</comment>
<dbReference type="Proteomes" id="UP001152888">
    <property type="component" value="Unassembled WGS sequence"/>
</dbReference>
<organism evidence="2 4">
    <name type="scientific">Acanthoscelides obtectus</name>
    <name type="common">Bean weevil</name>
    <name type="synonym">Bruchus obtectus</name>
    <dbReference type="NCBI Taxonomy" id="200917"/>
    <lineage>
        <taxon>Eukaryota</taxon>
        <taxon>Metazoa</taxon>
        <taxon>Ecdysozoa</taxon>
        <taxon>Arthropoda</taxon>
        <taxon>Hexapoda</taxon>
        <taxon>Insecta</taxon>
        <taxon>Pterygota</taxon>
        <taxon>Neoptera</taxon>
        <taxon>Endopterygota</taxon>
        <taxon>Coleoptera</taxon>
        <taxon>Polyphaga</taxon>
        <taxon>Cucujiformia</taxon>
        <taxon>Chrysomeloidea</taxon>
        <taxon>Chrysomelidae</taxon>
        <taxon>Bruchinae</taxon>
        <taxon>Bruchini</taxon>
        <taxon>Acanthoscelides</taxon>
    </lineage>
</organism>
<reference evidence="2" key="1">
    <citation type="submission" date="2022-03" db="EMBL/GenBank/DDBJ databases">
        <authorList>
            <person name="Sayadi A."/>
        </authorList>
    </citation>
    <scope>NUCLEOTIDE SEQUENCE</scope>
</reference>
<evidence type="ECO:0000313" key="3">
    <source>
        <dbReference type="EMBL" id="CAH1998432.1"/>
    </source>
</evidence>
<keyword evidence="1" id="KW-0812">Transmembrane</keyword>
<evidence type="ECO:0000313" key="2">
    <source>
        <dbReference type="EMBL" id="CAH1973247.1"/>
    </source>
</evidence>